<proteinExistence type="inferred from homology"/>
<dbReference type="GO" id="GO:0016887">
    <property type="term" value="F:ATP hydrolysis activity"/>
    <property type="evidence" value="ECO:0007669"/>
    <property type="project" value="RHEA"/>
</dbReference>
<keyword evidence="1" id="KW-0227">DNA damage</keyword>
<keyword evidence="1" id="KW-0067">ATP-binding</keyword>
<accession>A0A409W7C6</accession>
<dbReference type="GO" id="GO:0005524">
    <property type="term" value="F:ATP binding"/>
    <property type="evidence" value="ECO:0007669"/>
    <property type="project" value="UniProtKB-KW"/>
</dbReference>
<keyword evidence="1" id="KW-0234">DNA repair</keyword>
<evidence type="ECO:0000256" key="1">
    <source>
        <dbReference type="RuleBase" id="RU363044"/>
    </source>
</evidence>
<gene>
    <name evidence="4" type="ORF">CVT24_000037</name>
</gene>
<dbReference type="GO" id="GO:0043139">
    <property type="term" value="F:5'-3' DNA helicase activity"/>
    <property type="evidence" value="ECO:0007669"/>
    <property type="project" value="UniProtKB-EC"/>
</dbReference>
<dbReference type="SUPFAM" id="SSF52540">
    <property type="entry name" value="P-loop containing nucleoside triphosphate hydrolases"/>
    <property type="match status" value="2"/>
</dbReference>
<dbReference type="InterPro" id="IPR051055">
    <property type="entry name" value="PIF1_helicase"/>
</dbReference>
<reference evidence="4 5" key="1">
    <citation type="journal article" date="2018" name="Evol. Lett.">
        <title>Horizontal gene cluster transfer increased hallucinogenic mushroom diversity.</title>
        <authorList>
            <person name="Reynolds H.T."/>
            <person name="Vijayakumar V."/>
            <person name="Gluck-Thaler E."/>
            <person name="Korotkin H.B."/>
            <person name="Matheny P.B."/>
            <person name="Slot J.C."/>
        </authorList>
    </citation>
    <scope>NUCLEOTIDE SEQUENCE [LARGE SCALE GENOMIC DNA]</scope>
    <source>
        <strain evidence="4 5">2629</strain>
    </source>
</reference>
<keyword evidence="5" id="KW-1185">Reference proteome</keyword>
<keyword evidence="1" id="KW-0547">Nucleotide-binding</keyword>
<dbReference type="InParanoid" id="A0A409W7C6"/>
<dbReference type="GO" id="GO:0006281">
    <property type="term" value="P:DNA repair"/>
    <property type="evidence" value="ECO:0007669"/>
    <property type="project" value="UniProtKB-KW"/>
</dbReference>
<keyword evidence="1" id="KW-0347">Helicase</keyword>
<feature type="domain" description="DNA helicase Pif1-like DEAD-box helicase" evidence="3">
    <location>
        <begin position="228"/>
        <end position="437"/>
    </location>
</feature>
<sequence length="1122" mass="125681">MLTLFCPWRTGIDLKSASITWKEAFDSYSFTQRQRELMDNFNIKYACYNARDDFAAWRSSNQQGDGGNEQEADDDDQDERGNCVGTMSSTNEDDQLDEQMEDGPLNKALSDDNDTSLKALKSAGWDYMDYDANATLQLPTIPSQHRDSAAWDAFLKKESQRIWKSKFASLDICSRTGSSLEDVTRASSVNKIRNDAWVVPASYLSSSYADCGGETGVLIKDVADSFTLNEEQNRAFRIVANHAATPHAEQLLMHLGGMGGTGKSCVIHSLVKYFNARKEPYRFVLLGPTGTSAALIGGSTYHSFLGLGRTQKNRNGHDKLLEDLMERLRGVDYILLDEMSMVSCEHLAIISARLAAATQRPEAFGGLNVILAGDFAQLPPVGGKPLYSRKVSTLRSARAGVGHETEALGKHFWQQFTCVVILKKNMRQLGQSPDERAFQRALENLRFKACTKDDYNLLTSRVAEINPSLSLNADPWKNVSIITARNCDKDLFNNVHAERFANEIGQKLHLFYSDDKIVDYSKKKGGRATKEHKPLNRFEQEGLWRQPADTSDQIPGCLKVCLGMPVMIRFNVSTELCITRGQDARVVGWTSRPIKGFVNRNKLEVLFVELINPPKPVKVDKLPDNVVPITLRSQTLDARLPSDRTLHINRSQAPVLPNFGMTDYASQGKGRAINVVDIARSLTFQGVYTALSRGLSLEGTLILRKFEFHQISGPLDGALRQEFRDLNYLDLITKMWFEGNLPSHIIGETRQDTISNYRLWRSLDEEQDWHPVLQGEDEHPVFEGVKRKSANQDESTSLVIGKKMGTVLSQVPVRACDTNTLSTEAPARKRRKLESSITPISTIQNAPAFPWFNADNPRFRFAGPRWDSTNWSCAFDVWTFLIASILQENRALMTSWSRLSPAMNELMCALERVDELTRCRDSLRNHLMRANPERYRHGEVGTDIISLTYDMLDIQVPPHASKVSCRSCGFVKTMTLGFFPLRRYNTVSNVSSIADETGRRTACIGNCTCGGLAYVEHDINDILCFEVIRGDSLDPIVLDNTLCLGPYGNFMLKGVIYHGNYHFVSNFVSMDGSVFGYDGMLSDQGTYRGNLTDSTQPLVWGGAYKPSLAVYVKQYTSPNGEL</sequence>
<keyword evidence="1" id="KW-0233">DNA recombination</keyword>
<evidence type="ECO:0000313" key="5">
    <source>
        <dbReference type="Proteomes" id="UP000284842"/>
    </source>
</evidence>
<dbReference type="GO" id="GO:0000723">
    <property type="term" value="P:telomere maintenance"/>
    <property type="evidence" value="ECO:0007669"/>
    <property type="project" value="InterPro"/>
</dbReference>
<dbReference type="GO" id="GO:0006310">
    <property type="term" value="P:DNA recombination"/>
    <property type="evidence" value="ECO:0007669"/>
    <property type="project" value="UniProtKB-KW"/>
</dbReference>
<evidence type="ECO:0000313" key="4">
    <source>
        <dbReference type="EMBL" id="PPQ74449.1"/>
    </source>
</evidence>
<dbReference type="OrthoDB" id="3247165at2759"/>
<dbReference type="Gene3D" id="3.40.50.300">
    <property type="entry name" value="P-loop containing nucleotide triphosphate hydrolases"/>
    <property type="match status" value="1"/>
</dbReference>
<evidence type="ECO:0000256" key="2">
    <source>
        <dbReference type="SAM" id="MobiDB-lite"/>
    </source>
</evidence>
<feature type="compositionally biased region" description="Acidic residues" evidence="2">
    <location>
        <begin position="91"/>
        <end position="101"/>
    </location>
</feature>
<dbReference type="InterPro" id="IPR027417">
    <property type="entry name" value="P-loop_NTPase"/>
</dbReference>
<organism evidence="4 5">
    <name type="scientific">Panaeolus cyanescens</name>
    <dbReference type="NCBI Taxonomy" id="181874"/>
    <lineage>
        <taxon>Eukaryota</taxon>
        <taxon>Fungi</taxon>
        <taxon>Dikarya</taxon>
        <taxon>Basidiomycota</taxon>
        <taxon>Agaricomycotina</taxon>
        <taxon>Agaricomycetes</taxon>
        <taxon>Agaricomycetidae</taxon>
        <taxon>Agaricales</taxon>
        <taxon>Agaricineae</taxon>
        <taxon>Galeropsidaceae</taxon>
        <taxon>Panaeolus</taxon>
    </lineage>
</organism>
<dbReference type="PANTHER" id="PTHR47642">
    <property type="entry name" value="ATP-DEPENDENT DNA HELICASE"/>
    <property type="match status" value="1"/>
</dbReference>
<evidence type="ECO:0000259" key="3">
    <source>
        <dbReference type="Pfam" id="PF05970"/>
    </source>
</evidence>
<protein>
    <recommendedName>
        <fullName evidence="1">ATP-dependent DNA helicase</fullName>
        <ecNumber evidence="1">5.6.2.3</ecNumber>
    </recommendedName>
</protein>
<dbReference type="AlphaFoldDB" id="A0A409W7C6"/>
<comment type="catalytic activity">
    <reaction evidence="1">
        <text>ATP + H2O = ADP + phosphate + H(+)</text>
        <dbReference type="Rhea" id="RHEA:13065"/>
        <dbReference type="ChEBI" id="CHEBI:15377"/>
        <dbReference type="ChEBI" id="CHEBI:15378"/>
        <dbReference type="ChEBI" id="CHEBI:30616"/>
        <dbReference type="ChEBI" id="CHEBI:43474"/>
        <dbReference type="ChEBI" id="CHEBI:456216"/>
        <dbReference type="EC" id="5.6.2.3"/>
    </reaction>
</comment>
<dbReference type="InterPro" id="IPR010285">
    <property type="entry name" value="DNA_helicase_pif1-like_DEAD"/>
</dbReference>
<dbReference type="Proteomes" id="UP000284842">
    <property type="component" value="Unassembled WGS sequence"/>
</dbReference>
<feature type="region of interest" description="Disordered" evidence="2">
    <location>
        <begin position="58"/>
        <end position="111"/>
    </location>
</feature>
<comment type="caution">
    <text evidence="4">The sequence shown here is derived from an EMBL/GenBank/DDBJ whole genome shotgun (WGS) entry which is preliminary data.</text>
</comment>
<comment type="similarity">
    <text evidence="1">Belongs to the helicase family.</text>
</comment>
<feature type="compositionally biased region" description="Acidic residues" evidence="2">
    <location>
        <begin position="68"/>
        <end position="78"/>
    </location>
</feature>
<dbReference type="EC" id="5.6.2.3" evidence="1"/>
<keyword evidence="1" id="KW-0378">Hydrolase</keyword>
<dbReference type="EMBL" id="NHTK01005752">
    <property type="protein sequence ID" value="PPQ74449.1"/>
    <property type="molecule type" value="Genomic_DNA"/>
</dbReference>
<comment type="cofactor">
    <cofactor evidence="1">
        <name>Mg(2+)</name>
        <dbReference type="ChEBI" id="CHEBI:18420"/>
    </cofactor>
</comment>
<dbReference type="Pfam" id="PF05970">
    <property type="entry name" value="PIF1"/>
    <property type="match status" value="1"/>
</dbReference>
<name>A0A409W7C6_9AGAR</name>
<dbReference type="STRING" id="181874.A0A409W7C6"/>